<evidence type="ECO:0000313" key="4">
    <source>
        <dbReference type="Proteomes" id="UP001153069"/>
    </source>
</evidence>
<comment type="caution">
    <text evidence="3">The sequence shown here is derived from an EMBL/GenBank/DDBJ whole genome shotgun (WGS) entry which is preliminary data.</text>
</comment>
<dbReference type="AlphaFoldDB" id="A0A9N8DK05"/>
<sequence length="400" mass="45485">MASFIDNPKKPLGKSPDISPSNDVNKTEVAVFYNVYLPWPINTTEAAAEIVREQLEQIGTSFENTADHASLYYVSIGRRLDDGMVQNVCSRFNNLSCKRLGYHSKGFEEKTLERLRSYCDDKPANHRVVYLHNKGSYHPGGGAVVDQNVWRRAGTSAATSQLCVHPPDDVCDFCGLLVTPLPWLHIPGNFWTAKCSYINKLLPPVTYENLMTDYIERVAEPLLGNRTMNMLFQKGFKRQGAFFGQGRFTAENWIGSHPSAIPCDVAPVSYIRYWQSRDRYDTPFNFSFAPRRELAYMMDTGEPRIPKYILKKKNLRIRDYHLLGGMITRWMTFYKEIPDENHWVWSYYPDADEWQAAAETYGVKAFEMVAATVAAISRKKQNQTLAASTVGTGSFTEATS</sequence>
<dbReference type="GO" id="GO:0001784">
    <property type="term" value="F:phosphotyrosine residue binding"/>
    <property type="evidence" value="ECO:0007669"/>
    <property type="project" value="InterPro"/>
</dbReference>
<reference evidence="3" key="1">
    <citation type="submission" date="2020-06" db="EMBL/GenBank/DDBJ databases">
        <authorList>
            <consortium name="Plant Systems Biology data submission"/>
        </authorList>
    </citation>
    <scope>NUCLEOTIDE SEQUENCE</scope>
    <source>
        <strain evidence="3">D6</strain>
    </source>
</reference>
<keyword evidence="4" id="KW-1185">Reference proteome</keyword>
<evidence type="ECO:0000256" key="1">
    <source>
        <dbReference type="SAM" id="MobiDB-lite"/>
    </source>
</evidence>
<gene>
    <name evidence="3" type="ORF">SEMRO_185_G080440.1</name>
</gene>
<evidence type="ECO:0000313" key="3">
    <source>
        <dbReference type="EMBL" id="CAB9504097.1"/>
    </source>
</evidence>
<dbReference type="OrthoDB" id="48355at2759"/>
<feature type="region of interest" description="Disordered" evidence="1">
    <location>
        <begin position="1"/>
        <end position="20"/>
    </location>
</feature>
<dbReference type="Proteomes" id="UP001153069">
    <property type="component" value="Unassembled WGS sequence"/>
</dbReference>
<organism evidence="3 4">
    <name type="scientific">Seminavis robusta</name>
    <dbReference type="NCBI Taxonomy" id="568900"/>
    <lineage>
        <taxon>Eukaryota</taxon>
        <taxon>Sar</taxon>
        <taxon>Stramenopiles</taxon>
        <taxon>Ochrophyta</taxon>
        <taxon>Bacillariophyta</taxon>
        <taxon>Bacillariophyceae</taxon>
        <taxon>Bacillariophycidae</taxon>
        <taxon>Naviculales</taxon>
        <taxon>Naviculaceae</taxon>
        <taxon>Seminavis</taxon>
    </lineage>
</organism>
<dbReference type="PROSITE" id="PS51506">
    <property type="entry name" value="CBL_PTB"/>
    <property type="match status" value="1"/>
</dbReference>
<protein>
    <recommendedName>
        <fullName evidence="2">Cbl-PTB domain-containing protein</fullName>
    </recommendedName>
</protein>
<name>A0A9N8DK05_9STRA</name>
<feature type="domain" description="Cbl-PTB" evidence="2">
    <location>
        <begin position="1"/>
        <end position="151"/>
    </location>
</feature>
<dbReference type="EMBL" id="CAICTM010000184">
    <property type="protein sequence ID" value="CAB9504097.1"/>
    <property type="molecule type" value="Genomic_DNA"/>
</dbReference>
<accession>A0A9N8DK05</accession>
<evidence type="ECO:0000259" key="2">
    <source>
        <dbReference type="PROSITE" id="PS51506"/>
    </source>
</evidence>
<proteinExistence type="predicted"/>
<dbReference type="InterPro" id="IPR024159">
    <property type="entry name" value="Cbl_PTB"/>
</dbReference>